<evidence type="ECO:0000313" key="3">
    <source>
        <dbReference type="EMBL" id="QTD48187.1"/>
    </source>
</evidence>
<feature type="transmembrane region" description="Helical" evidence="2">
    <location>
        <begin position="190"/>
        <end position="210"/>
    </location>
</feature>
<dbReference type="EMBL" id="CP071793">
    <property type="protein sequence ID" value="QTD48187.1"/>
    <property type="molecule type" value="Genomic_DNA"/>
</dbReference>
<dbReference type="Pfam" id="PF03929">
    <property type="entry name" value="PepSY_TM"/>
    <property type="match status" value="1"/>
</dbReference>
<accession>A0A8A4TF71</accession>
<keyword evidence="2" id="KW-0472">Membrane</keyword>
<protein>
    <submittedName>
        <fullName evidence="3">PepSY domain-containing protein</fullName>
    </submittedName>
</protein>
<feature type="transmembrane region" description="Helical" evidence="2">
    <location>
        <begin position="12"/>
        <end position="35"/>
    </location>
</feature>
<keyword evidence="2" id="KW-1133">Transmembrane helix</keyword>
<dbReference type="InterPro" id="IPR005625">
    <property type="entry name" value="PepSY-ass_TM"/>
</dbReference>
<gene>
    <name evidence="3" type="ORF">J3U87_21590</name>
</gene>
<organism evidence="3 4">
    <name type="scientific">Sulfidibacter corallicola</name>
    <dbReference type="NCBI Taxonomy" id="2818388"/>
    <lineage>
        <taxon>Bacteria</taxon>
        <taxon>Pseudomonadati</taxon>
        <taxon>Acidobacteriota</taxon>
        <taxon>Holophagae</taxon>
        <taxon>Acanthopleuribacterales</taxon>
        <taxon>Acanthopleuribacteraceae</taxon>
        <taxon>Sulfidibacter</taxon>
    </lineage>
</organism>
<dbReference type="KEGG" id="scor:J3U87_21590"/>
<dbReference type="AlphaFoldDB" id="A0A8A4TF71"/>
<dbReference type="PANTHER" id="PTHR34219:SF8">
    <property type="entry name" value="PEPSY DOMAIN-CONTAINING PROTEIN"/>
    <property type="match status" value="1"/>
</dbReference>
<keyword evidence="2" id="KW-0812">Transmembrane</keyword>
<sequence>MFLRKKTLWKLHSVLGLLTGVPLIIIAVTGSVLVFKQEIDDLLVPDKVLVQSSETDRLSFDRLGDIVRQRFPEQLVVGWLIHETTEHADIAYVVEKGTSVWRKIYVDAYSGVTLTPPVSFHSGFTDWLLELHYTFLGGHLGMLVAGILALGLCALGLTGILIYRRFWIRFFTLKWDKGLRVLSGDLHRKVGIVSAPLFFILGLTGAYWNITHAVRDLYLHGLGDEHEVFEREWLGPELSLDRLVADSAAAMPGYKPYYISFPQAADGPVVFYGQLDGRGRLRSQYGISMSFDRLSGESLGVSDIREANVAVQAVDAFRPLHFGNFGGLPVKLLYCVLGAMPGLLALSGFVVYAKRPKRKRVRRGGADEEAEPSAGELENATAVAEAGGDRLAG</sequence>
<evidence type="ECO:0000256" key="2">
    <source>
        <dbReference type="SAM" id="Phobius"/>
    </source>
</evidence>
<feature type="transmembrane region" description="Helical" evidence="2">
    <location>
        <begin position="331"/>
        <end position="353"/>
    </location>
</feature>
<feature type="region of interest" description="Disordered" evidence="1">
    <location>
        <begin position="361"/>
        <end position="393"/>
    </location>
</feature>
<dbReference type="PANTHER" id="PTHR34219">
    <property type="entry name" value="IRON-REGULATED INNER MEMBRANE PROTEIN-RELATED"/>
    <property type="match status" value="1"/>
</dbReference>
<feature type="transmembrane region" description="Helical" evidence="2">
    <location>
        <begin position="140"/>
        <end position="163"/>
    </location>
</feature>
<dbReference type="Proteomes" id="UP000663929">
    <property type="component" value="Chromosome"/>
</dbReference>
<name>A0A8A4TF71_SULCO</name>
<evidence type="ECO:0000313" key="4">
    <source>
        <dbReference type="Proteomes" id="UP000663929"/>
    </source>
</evidence>
<reference evidence="3" key="1">
    <citation type="submission" date="2021-03" db="EMBL/GenBank/DDBJ databases">
        <title>Acanthopleuribacteraceae sp. M133.</title>
        <authorList>
            <person name="Wang G."/>
        </authorList>
    </citation>
    <scope>NUCLEOTIDE SEQUENCE</scope>
    <source>
        <strain evidence="3">M133</strain>
    </source>
</reference>
<keyword evidence="4" id="KW-1185">Reference proteome</keyword>
<evidence type="ECO:0000256" key="1">
    <source>
        <dbReference type="SAM" id="MobiDB-lite"/>
    </source>
</evidence>
<proteinExistence type="predicted"/>
<dbReference type="RefSeq" id="WP_237377845.1">
    <property type="nucleotide sequence ID" value="NZ_CP071793.1"/>
</dbReference>